<feature type="transmembrane region" description="Helical" evidence="2">
    <location>
        <begin position="142"/>
        <end position="164"/>
    </location>
</feature>
<feature type="non-terminal residue" evidence="3">
    <location>
        <position position="211"/>
    </location>
</feature>
<keyword evidence="4" id="KW-1185">Reference proteome</keyword>
<keyword evidence="2" id="KW-1133">Transmembrane helix</keyword>
<keyword evidence="2" id="KW-0472">Membrane</keyword>
<feature type="region of interest" description="Disordered" evidence="1">
    <location>
        <begin position="1"/>
        <end position="105"/>
    </location>
</feature>
<dbReference type="EMBL" id="JAIXMP010000003">
    <property type="protein sequence ID" value="KAI9275487.1"/>
    <property type="molecule type" value="Genomic_DNA"/>
</dbReference>
<evidence type="ECO:0000313" key="4">
    <source>
        <dbReference type="Proteomes" id="UP001209540"/>
    </source>
</evidence>
<keyword evidence="2" id="KW-0812">Transmembrane</keyword>
<proteinExistence type="predicted"/>
<feature type="compositionally biased region" description="Basic and acidic residues" evidence="1">
    <location>
        <begin position="81"/>
        <end position="92"/>
    </location>
</feature>
<dbReference type="AlphaFoldDB" id="A0AAD5K9E4"/>
<name>A0AAD5K9E4_9FUNG</name>
<reference evidence="3" key="1">
    <citation type="journal article" date="2022" name="IScience">
        <title>Evolution of zygomycete secretomes and the origins of terrestrial fungal ecologies.</title>
        <authorList>
            <person name="Chang Y."/>
            <person name="Wang Y."/>
            <person name="Mondo S."/>
            <person name="Ahrendt S."/>
            <person name="Andreopoulos W."/>
            <person name="Barry K."/>
            <person name="Beard J."/>
            <person name="Benny G.L."/>
            <person name="Blankenship S."/>
            <person name="Bonito G."/>
            <person name="Cuomo C."/>
            <person name="Desiro A."/>
            <person name="Gervers K.A."/>
            <person name="Hundley H."/>
            <person name="Kuo A."/>
            <person name="LaButti K."/>
            <person name="Lang B.F."/>
            <person name="Lipzen A."/>
            <person name="O'Donnell K."/>
            <person name="Pangilinan J."/>
            <person name="Reynolds N."/>
            <person name="Sandor L."/>
            <person name="Smith M.E."/>
            <person name="Tsang A."/>
            <person name="Grigoriev I.V."/>
            <person name="Stajich J.E."/>
            <person name="Spatafora J.W."/>
        </authorList>
    </citation>
    <scope>NUCLEOTIDE SEQUENCE</scope>
    <source>
        <strain evidence="3">RSA 2281</strain>
    </source>
</reference>
<sequence>MQSSEKHEIPNQKRMSHVTPLQPIVIRPTNQAESDSSFSQYIDRQFQQPFSGILRERASLSTEQRSQSEPKTQIDEEEEEHQQPIESKEEFNIKTPPPSSAIITDLSNNKSHDLEERAQFQAVGATQKVADPWWVLHYDEDGFYSIGMLLFLFGFICPPLWWIGACWPRHPREQAGKMAERWQKLNIIMSLGFSVILIIMFIVVAVLYNRV</sequence>
<organism evidence="3 4">
    <name type="scientific">Phascolomyces articulosus</name>
    <dbReference type="NCBI Taxonomy" id="60185"/>
    <lineage>
        <taxon>Eukaryota</taxon>
        <taxon>Fungi</taxon>
        <taxon>Fungi incertae sedis</taxon>
        <taxon>Mucoromycota</taxon>
        <taxon>Mucoromycotina</taxon>
        <taxon>Mucoromycetes</taxon>
        <taxon>Mucorales</taxon>
        <taxon>Lichtheimiaceae</taxon>
        <taxon>Phascolomyces</taxon>
    </lineage>
</organism>
<feature type="compositionally biased region" description="Basic and acidic residues" evidence="1">
    <location>
        <begin position="1"/>
        <end position="11"/>
    </location>
</feature>
<protein>
    <submittedName>
        <fullName evidence="3">Uncharacterized protein</fullName>
    </submittedName>
</protein>
<reference evidence="3" key="2">
    <citation type="submission" date="2023-02" db="EMBL/GenBank/DDBJ databases">
        <authorList>
            <consortium name="DOE Joint Genome Institute"/>
            <person name="Mondo S.J."/>
            <person name="Chang Y."/>
            <person name="Wang Y."/>
            <person name="Ahrendt S."/>
            <person name="Andreopoulos W."/>
            <person name="Barry K."/>
            <person name="Beard J."/>
            <person name="Benny G.L."/>
            <person name="Blankenship S."/>
            <person name="Bonito G."/>
            <person name="Cuomo C."/>
            <person name="Desiro A."/>
            <person name="Gervers K.A."/>
            <person name="Hundley H."/>
            <person name="Kuo A."/>
            <person name="LaButti K."/>
            <person name="Lang B.F."/>
            <person name="Lipzen A."/>
            <person name="O'Donnell K."/>
            <person name="Pangilinan J."/>
            <person name="Reynolds N."/>
            <person name="Sandor L."/>
            <person name="Smith M.W."/>
            <person name="Tsang A."/>
            <person name="Grigoriev I.V."/>
            <person name="Stajich J.E."/>
            <person name="Spatafora J.W."/>
        </authorList>
    </citation>
    <scope>NUCLEOTIDE SEQUENCE</scope>
    <source>
        <strain evidence="3">RSA 2281</strain>
    </source>
</reference>
<feature type="compositionally biased region" description="Polar residues" evidence="1">
    <location>
        <begin position="28"/>
        <end position="50"/>
    </location>
</feature>
<evidence type="ECO:0000256" key="1">
    <source>
        <dbReference type="SAM" id="MobiDB-lite"/>
    </source>
</evidence>
<comment type="caution">
    <text evidence="3">The sequence shown here is derived from an EMBL/GenBank/DDBJ whole genome shotgun (WGS) entry which is preliminary data.</text>
</comment>
<accession>A0AAD5K9E4</accession>
<dbReference type="Proteomes" id="UP001209540">
    <property type="component" value="Unassembled WGS sequence"/>
</dbReference>
<feature type="transmembrane region" description="Helical" evidence="2">
    <location>
        <begin position="185"/>
        <end position="208"/>
    </location>
</feature>
<gene>
    <name evidence="3" type="ORF">BDA99DRAFT_495595</name>
</gene>
<evidence type="ECO:0000256" key="2">
    <source>
        <dbReference type="SAM" id="Phobius"/>
    </source>
</evidence>
<evidence type="ECO:0000313" key="3">
    <source>
        <dbReference type="EMBL" id="KAI9275487.1"/>
    </source>
</evidence>